<dbReference type="GO" id="GO:0009229">
    <property type="term" value="P:thiamine diphosphate biosynthetic process"/>
    <property type="evidence" value="ECO:0007669"/>
    <property type="project" value="UniProtKB-UniPathway"/>
</dbReference>
<dbReference type="InterPro" id="IPR036188">
    <property type="entry name" value="FAD/NAD-bd_sf"/>
</dbReference>
<comment type="pathway">
    <text evidence="1">Cofactor biosynthesis; thiamine diphosphate biosynthesis.</text>
</comment>
<keyword evidence="2" id="KW-0784">Thiamine biosynthesis</keyword>
<dbReference type="EC" id="1.4.3.19" evidence="5"/>
<dbReference type="GO" id="GO:0050660">
    <property type="term" value="F:flavin adenine dinucleotide binding"/>
    <property type="evidence" value="ECO:0007669"/>
    <property type="project" value="InterPro"/>
</dbReference>
<dbReference type="InterPro" id="IPR006076">
    <property type="entry name" value="FAD-dep_OxRdtase"/>
</dbReference>
<dbReference type="Gene3D" id="3.30.9.10">
    <property type="entry name" value="D-Amino Acid Oxidase, subunit A, domain 2"/>
    <property type="match status" value="1"/>
</dbReference>
<evidence type="ECO:0000256" key="5">
    <source>
        <dbReference type="ARBA" id="ARBA00050018"/>
    </source>
</evidence>
<dbReference type="NCBIfam" id="TIGR02352">
    <property type="entry name" value="thiamin_ThiO"/>
    <property type="match status" value="1"/>
</dbReference>
<proteinExistence type="predicted"/>
<keyword evidence="8" id="KW-1185">Reference proteome</keyword>
<dbReference type="GO" id="GO:0009228">
    <property type="term" value="P:thiamine biosynthetic process"/>
    <property type="evidence" value="ECO:0007669"/>
    <property type="project" value="UniProtKB-KW"/>
</dbReference>
<evidence type="ECO:0000313" key="8">
    <source>
        <dbReference type="Proteomes" id="UP000245998"/>
    </source>
</evidence>
<reference evidence="7 8" key="1">
    <citation type="submission" date="2018-04" db="EMBL/GenBank/DDBJ databases">
        <title>Camelliibacillus theae gen. nov., sp. nov., isolated from Pu'er tea.</title>
        <authorList>
            <person name="Niu L."/>
        </authorList>
    </citation>
    <scope>NUCLEOTIDE SEQUENCE [LARGE SCALE GENOMIC DNA]</scope>
    <source>
        <strain evidence="7 8">T8</strain>
    </source>
</reference>
<dbReference type="InterPro" id="IPR012727">
    <property type="entry name" value="Gly_oxidase_ThiO"/>
</dbReference>
<keyword evidence="3" id="KW-0560">Oxidoreductase</keyword>
<evidence type="ECO:0000256" key="4">
    <source>
        <dbReference type="ARBA" id="ARBA00049872"/>
    </source>
</evidence>
<comment type="catalytic activity">
    <reaction evidence="4">
        <text>glycine + O2 + H2O = glyoxylate + H2O2 + NH4(+)</text>
        <dbReference type="Rhea" id="RHEA:11532"/>
        <dbReference type="ChEBI" id="CHEBI:15377"/>
        <dbReference type="ChEBI" id="CHEBI:15379"/>
        <dbReference type="ChEBI" id="CHEBI:16240"/>
        <dbReference type="ChEBI" id="CHEBI:28938"/>
        <dbReference type="ChEBI" id="CHEBI:36655"/>
        <dbReference type="ChEBI" id="CHEBI:57305"/>
        <dbReference type="EC" id="1.4.3.19"/>
    </reaction>
</comment>
<organism evidence="7 8">
    <name type="scientific">Pueribacillus theae</name>
    <dbReference type="NCBI Taxonomy" id="2171751"/>
    <lineage>
        <taxon>Bacteria</taxon>
        <taxon>Bacillati</taxon>
        <taxon>Bacillota</taxon>
        <taxon>Bacilli</taxon>
        <taxon>Bacillales</taxon>
        <taxon>Bacillaceae</taxon>
        <taxon>Pueribacillus</taxon>
    </lineage>
</organism>
<evidence type="ECO:0000259" key="6">
    <source>
        <dbReference type="Pfam" id="PF01266"/>
    </source>
</evidence>
<dbReference type="RefSeq" id="WP_116552837.1">
    <property type="nucleotide sequence ID" value="NZ_QCZG01000001.1"/>
</dbReference>
<dbReference type="Proteomes" id="UP000245998">
    <property type="component" value="Unassembled WGS sequence"/>
</dbReference>
<dbReference type="GO" id="GO:0043799">
    <property type="term" value="F:glycine oxidase activity"/>
    <property type="evidence" value="ECO:0007669"/>
    <property type="project" value="UniProtKB-EC"/>
</dbReference>
<dbReference type="SUPFAM" id="SSF51905">
    <property type="entry name" value="FAD/NAD(P)-binding domain"/>
    <property type="match status" value="1"/>
</dbReference>
<dbReference type="PANTHER" id="PTHR13847">
    <property type="entry name" value="SARCOSINE DEHYDROGENASE-RELATED"/>
    <property type="match status" value="1"/>
</dbReference>
<comment type="caution">
    <text evidence="7">The sequence shown here is derived from an EMBL/GenBank/DDBJ whole genome shotgun (WGS) entry which is preliminary data.</text>
</comment>
<dbReference type="PANTHER" id="PTHR13847:SF289">
    <property type="entry name" value="GLYCINE OXIDASE"/>
    <property type="match status" value="1"/>
</dbReference>
<evidence type="ECO:0000256" key="1">
    <source>
        <dbReference type="ARBA" id="ARBA00004948"/>
    </source>
</evidence>
<dbReference type="SUPFAM" id="SSF54373">
    <property type="entry name" value="FAD-linked reductases, C-terminal domain"/>
    <property type="match status" value="1"/>
</dbReference>
<sequence>MAKDILILGGGVIGLATAFECQNRGHQVTILEIATCGGQASGAAAGMLAPYSEMSEEPDDFFLLSHQSLKEYPEWQQEIKNKSSMDFEYVESGSLYTIFHEAERFPLQTRMEWQNQFGVEASIIEKSELKEMEPALSEEILAALYTPSESHLYSPDYVKALKQACLNTGVQIYEHLKHVEVIGWKNEVHLRSYEDKHFFADHLIICNGAWSKELENSFGIAIPVFPIRGQICSYRTESLIKSLVFSSQGYVVSKGNGSLVCGASEDIAGFNVDVTEKGIKRLERWSKKLLPVLETMETNHKWAGLRPATQDGFPLIGQLSNYNHVQFATGHYRNGILLSPITAKVVADQIDGLKERVPLRSFSPERFS</sequence>
<name>A0A2U1K7G9_9BACI</name>
<evidence type="ECO:0000256" key="2">
    <source>
        <dbReference type="ARBA" id="ARBA00022977"/>
    </source>
</evidence>
<dbReference type="EMBL" id="QCZG01000001">
    <property type="protein sequence ID" value="PWA13332.1"/>
    <property type="molecule type" value="Genomic_DNA"/>
</dbReference>
<evidence type="ECO:0000313" key="7">
    <source>
        <dbReference type="EMBL" id="PWA13332.1"/>
    </source>
</evidence>
<dbReference type="OrthoDB" id="9794226at2"/>
<feature type="domain" description="FAD dependent oxidoreductase" evidence="6">
    <location>
        <begin position="4"/>
        <end position="348"/>
    </location>
</feature>
<protein>
    <recommendedName>
        <fullName evidence="5">glycine oxidase</fullName>
        <ecNumber evidence="5">1.4.3.19</ecNumber>
    </recommendedName>
</protein>
<dbReference type="AlphaFoldDB" id="A0A2U1K7G9"/>
<gene>
    <name evidence="7" type="primary">thiO</name>
    <name evidence="7" type="ORF">DCC39_00085</name>
</gene>
<accession>A0A2U1K7G9</accession>
<dbReference type="GO" id="GO:0005737">
    <property type="term" value="C:cytoplasm"/>
    <property type="evidence" value="ECO:0007669"/>
    <property type="project" value="TreeGrafter"/>
</dbReference>
<dbReference type="UniPathway" id="UPA00060"/>
<evidence type="ECO:0000256" key="3">
    <source>
        <dbReference type="ARBA" id="ARBA00023002"/>
    </source>
</evidence>
<dbReference type="Gene3D" id="3.50.50.60">
    <property type="entry name" value="FAD/NAD(P)-binding domain"/>
    <property type="match status" value="1"/>
</dbReference>
<dbReference type="Pfam" id="PF01266">
    <property type="entry name" value="DAO"/>
    <property type="match status" value="1"/>
</dbReference>